<reference evidence="2 3" key="1">
    <citation type="journal article" date="2019" name="Microbiol. Resour. Announc.">
        <title>Draft Genome Sequences of Type Strains of Gordonibacter faecihominis, Paraeggerthella hongkongensis, Parvibacter caecicola,Slackia equolifaciens, Slackia faecicanis, and Slackia isoflavoniconvertens.</title>
        <authorList>
            <person name="Danylec N."/>
            <person name="Stoll D.A."/>
            <person name="Dotsch A."/>
            <person name="Huch M."/>
        </authorList>
    </citation>
    <scope>NUCLEOTIDE SEQUENCE [LARGE SCALE GENOMIC DNA]</scope>
    <source>
        <strain evidence="2 3">DSM 18785</strain>
    </source>
</reference>
<dbReference type="Pfam" id="PF04480">
    <property type="entry name" value="DUF559"/>
    <property type="match status" value="1"/>
</dbReference>
<dbReference type="Proteomes" id="UP000278327">
    <property type="component" value="Unassembled WGS sequence"/>
</dbReference>
<sequence>MECTLAHKSSLELWSHMAETNAAPTCYDRTLKSKKGAVGVAAKDVDFWLNRGSFFTEPLHIAVGSPSERCRVLRCVSHIDRQLGNKGTIWGIAPKLATVSPAMCLAQFAGELPLAQLTELACALSGNYRFASKPEDVVTSAVPLTSLREMRAFLHAHQQIRGASKALRAIDLAIDHLGSPYETILYLFLCLPRKLGGYGLPKPVANQPIAPKSREAHLVAQHNFYPDLFWPDKQLIVEYDSFKHHSTPKKTEHDARRRNDLESIGYRVMIANRSIVSSAALFSQFADNVRRELGVRSRPETAHCRDSRMQLRRLLLAPDSIAELWR</sequence>
<feature type="domain" description="DUF559" evidence="1">
    <location>
        <begin position="228"/>
        <end position="270"/>
    </location>
</feature>
<dbReference type="AlphaFoldDB" id="A0A3N0AVX1"/>
<comment type="caution">
    <text evidence="2">The sequence shown here is derived from an EMBL/GenBank/DDBJ whole genome shotgun (WGS) entry which is preliminary data.</text>
</comment>
<keyword evidence="3" id="KW-1185">Reference proteome</keyword>
<name>A0A3N0AVX1_9ACTN</name>
<organism evidence="2 3">
    <name type="scientific">Adlercreutzia equolifaciens subsp. celatus DSM 18785</name>
    <dbReference type="NCBI Taxonomy" id="1121021"/>
    <lineage>
        <taxon>Bacteria</taxon>
        <taxon>Bacillati</taxon>
        <taxon>Actinomycetota</taxon>
        <taxon>Coriobacteriia</taxon>
        <taxon>Eggerthellales</taxon>
        <taxon>Eggerthellaceae</taxon>
        <taxon>Adlercreutzia</taxon>
    </lineage>
</organism>
<dbReference type="EMBL" id="QICA01000006">
    <property type="protein sequence ID" value="RNL38496.1"/>
    <property type="molecule type" value="Genomic_DNA"/>
</dbReference>
<accession>A0A3N0AVX1</accession>
<evidence type="ECO:0000259" key="1">
    <source>
        <dbReference type="Pfam" id="PF04480"/>
    </source>
</evidence>
<proteinExistence type="predicted"/>
<evidence type="ECO:0000313" key="3">
    <source>
        <dbReference type="Proteomes" id="UP000278327"/>
    </source>
</evidence>
<dbReference type="Gene3D" id="3.40.960.10">
    <property type="entry name" value="VSR Endonuclease"/>
    <property type="match status" value="1"/>
</dbReference>
<gene>
    <name evidence="2" type="ORF">DMP10_04845</name>
</gene>
<evidence type="ECO:0000313" key="2">
    <source>
        <dbReference type="EMBL" id="RNL38496.1"/>
    </source>
</evidence>
<protein>
    <recommendedName>
        <fullName evidence="1">DUF559 domain-containing protein</fullName>
    </recommendedName>
</protein>
<dbReference type="InterPro" id="IPR007569">
    <property type="entry name" value="DUF559"/>
</dbReference>